<dbReference type="Proteomes" id="UP000243975">
    <property type="component" value="Unassembled WGS sequence"/>
</dbReference>
<dbReference type="PANTHER" id="PTHR32370">
    <property type="entry name" value="OS12G0117600 PROTEIN"/>
    <property type="match status" value="1"/>
</dbReference>
<evidence type="ECO:0000313" key="6">
    <source>
        <dbReference type="Proteomes" id="UP000243975"/>
    </source>
</evidence>
<dbReference type="GO" id="GO:0016567">
    <property type="term" value="P:protein ubiquitination"/>
    <property type="evidence" value="ECO:0007669"/>
    <property type="project" value="UniProtKB-UniPathway"/>
</dbReference>
<dbReference type="EMBL" id="LEKV01004252">
    <property type="protein sequence ID" value="KVH96695.1"/>
    <property type="molecule type" value="Genomic_DNA"/>
</dbReference>
<evidence type="ECO:0000256" key="1">
    <source>
        <dbReference type="ARBA" id="ARBA00022786"/>
    </source>
</evidence>
<comment type="similarity">
    <text evidence="2">Belongs to the NPH3 family.</text>
</comment>
<evidence type="ECO:0000313" key="5">
    <source>
        <dbReference type="EMBL" id="KVH96695.1"/>
    </source>
</evidence>
<evidence type="ECO:0000256" key="2">
    <source>
        <dbReference type="PROSITE-ProRule" id="PRU00982"/>
    </source>
</evidence>
<dbReference type="AlphaFoldDB" id="A0A103XTM8"/>
<accession>A0A103XTM8</accession>
<feature type="domain" description="NPH3" evidence="4">
    <location>
        <begin position="218"/>
        <end position="491"/>
    </location>
</feature>
<feature type="compositionally biased region" description="Basic and acidic residues" evidence="3">
    <location>
        <begin position="552"/>
        <end position="566"/>
    </location>
</feature>
<comment type="caution">
    <text evidence="5">The sequence shown here is derived from an EMBL/GenBank/DDBJ whole genome shotgun (WGS) entry which is preliminary data.</text>
</comment>
<organism evidence="5 6">
    <name type="scientific">Cynara cardunculus var. scolymus</name>
    <name type="common">Globe artichoke</name>
    <name type="synonym">Cynara scolymus</name>
    <dbReference type="NCBI Taxonomy" id="59895"/>
    <lineage>
        <taxon>Eukaryota</taxon>
        <taxon>Viridiplantae</taxon>
        <taxon>Streptophyta</taxon>
        <taxon>Embryophyta</taxon>
        <taxon>Tracheophyta</taxon>
        <taxon>Spermatophyta</taxon>
        <taxon>Magnoliopsida</taxon>
        <taxon>eudicotyledons</taxon>
        <taxon>Gunneridae</taxon>
        <taxon>Pentapetalae</taxon>
        <taxon>asterids</taxon>
        <taxon>campanulids</taxon>
        <taxon>Asterales</taxon>
        <taxon>Asteraceae</taxon>
        <taxon>Carduoideae</taxon>
        <taxon>Cardueae</taxon>
        <taxon>Carduinae</taxon>
        <taxon>Cynara</taxon>
    </lineage>
</organism>
<feature type="region of interest" description="Disordered" evidence="3">
    <location>
        <begin position="492"/>
        <end position="594"/>
    </location>
</feature>
<keyword evidence="1" id="KW-0833">Ubl conjugation pathway</keyword>
<sequence>MTGRAYNTRKQWHDYGAGQDSDFGKRCYLDQPREEKEQDIKDEVHETWDKARHLLYRRSHEFPLLPKCGLLQLLCSGRGHAGSVTLDLHDIPGGEDAFELCAKFCYGIKIDLSAHNFVPAICAAMFLRMIETVGDGNFVSKLEVFFNSCILEGWKDSIVALQTTERFPEWSESLGIIRRCIDSVVDKILTPPPKVRWSYTYTRPGYAQKKHHKSAPKDWWTEDIADLNVDLFRCVVNTVRSTNMLLPQLVGEALHVYACRWLPDFTRGRPDPETSTASQLTQEKLVNGKKQLEMIVILIPEDRGSVSVGFLLRLLSMANLLRVSPAINMQLIKKCSLQLEEATLNDLMLPSHDSCADHHIYDIELVGSVLEGFITQWRKSYSRDEYLLRKVGEIIDSYLQVVSMDANMPVQKVVSLANVLPEFARPEHDILYKTIDIYLNEHPQMSKEEKKHLCSILDCHKLSAEACAHAVKNEKLPLRIVVQVLFFEHEKHGRKSTRSHEKQQPEIQPQGIEQTETTVCSLERSQLFSGERSSKQEDAKRRSAPSSTLQKLEPESEQKSRWKKVGEMGSDDGDERGIMEERSIQDLTKIRMRR</sequence>
<dbReference type="UniPathway" id="UPA00143"/>
<reference evidence="5 6" key="1">
    <citation type="journal article" date="2016" name="Sci. Rep.">
        <title>The genome sequence of the outbreeding globe artichoke constructed de novo incorporating a phase-aware low-pass sequencing strategy of F1 progeny.</title>
        <authorList>
            <person name="Scaglione D."/>
            <person name="Reyes-Chin-Wo S."/>
            <person name="Acquadro A."/>
            <person name="Froenicke L."/>
            <person name="Portis E."/>
            <person name="Beitel C."/>
            <person name="Tirone M."/>
            <person name="Mauro R."/>
            <person name="Lo Monaco A."/>
            <person name="Mauromicale G."/>
            <person name="Faccioli P."/>
            <person name="Cattivelli L."/>
            <person name="Rieseberg L."/>
            <person name="Michelmore R."/>
            <person name="Lanteri S."/>
        </authorList>
    </citation>
    <scope>NUCLEOTIDE SEQUENCE [LARGE SCALE GENOMIC DNA]</scope>
    <source>
        <strain evidence="5">2C</strain>
    </source>
</reference>
<protein>
    <submittedName>
        <fullName evidence="5">NPH3 domain-containing protein</fullName>
    </submittedName>
</protein>
<dbReference type="PROSITE" id="PS51649">
    <property type="entry name" value="NPH3"/>
    <property type="match status" value="1"/>
</dbReference>
<name>A0A103XTM8_CYNCS</name>
<dbReference type="OMA" id="EHPQMSK"/>
<feature type="non-terminal residue" evidence="5">
    <location>
        <position position="594"/>
    </location>
</feature>
<proteinExistence type="inferred from homology"/>
<feature type="compositionally biased region" description="Polar residues" evidence="3">
    <location>
        <begin position="519"/>
        <end position="528"/>
    </location>
</feature>
<feature type="compositionally biased region" description="Basic and acidic residues" evidence="3">
    <location>
        <begin position="575"/>
        <end position="584"/>
    </location>
</feature>
<dbReference type="Pfam" id="PF03000">
    <property type="entry name" value="NPH3"/>
    <property type="match status" value="1"/>
</dbReference>
<keyword evidence="6" id="KW-1185">Reference proteome</keyword>
<feature type="compositionally biased region" description="Low complexity" evidence="3">
    <location>
        <begin position="505"/>
        <end position="518"/>
    </location>
</feature>
<dbReference type="InterPro" id="IPR043454">
    <property type="entry name" value="NPH3/RPT2-like"/>
</dbReference>
<dbReference type="Gramene" id="KVH96695">
    <property type="protein sequence ID" value="KVH96695"/>
    <property type="gene ID" value="Ccrd_001223"/>
</dbReference>
<evidence type="ECO:0000256" key="3">
    <source>
        <dbReference type="SAM" id="MobiDB-lite"/>
    </source>
</evidence>
<feature type="compositionally biased region" description="Basic and acidic residues" evidence="3">
    <location>
        <begin position="532"/>
        <end position="541"/>
    </location>
</feature>
<dbReference type="InterPro" id="IPR027356">
    <property type="entry name" value="NPH3_dom"/>
</dbReference>
<gene>
    <name evidence="5" type="ORF">Ccrd_001223</name>
</gene>
<evidence type="ECO:0000259" key="4">
    <source>
        <dbReference type="PROSITE" id="PS51649"/>
    </source>
</evidence>